<dbReference type="InterPro" id="IPR036388">
    <property type="entry name" value="WH-like_DNA-bd_sf"/>
</dbReference>
<dbReference type="PANTHER" id="PTHR37296">
    <property type="entry name" value="CONSERVED VIRULENCE FACTOR B"/>
    <property type="match status" value="1"/>
</dbReference>
<sequence length="278" mass="31143">MLKIGKINHLEVVDELPFGFYLDSGQQERILLPTSSAPKDCEIGQFLDVFVYHDSEDRIIATTKTPLALVDEVAVLRVKSLTSVGTFMDWGLEKDLLVPFSEQEKPMSEGVNYVVYVFQDPETSRLAASTKLKDFLSEDGHDLKAGKAVELIIAGRTDMGYKAVVDGTHLGLLFKDEVFKTIRVGDKTQGFIKRIRDDGKIDLCFQFHSQRARKSLSDQIIEDLKAHGGISTLTDKSSPQDISQRFGVSKNEYKKALGALFKQKRILLAKDKISLLEE</sequence>
<dbReference type="Proteomes" id="UP001500359">
    <property type="component" value="Unassembled WGS sequence"/>
</dbReference>
<comment type="similarity">
    <text evidence="1">Belongs to the CvfB family.</text>
</comment>
<dbReference type="Pfam" id="PF13509">
    <property type="entry name" value="S1_2"/>
    <property type="match status" value="1"/>
</dbReference>
<dbReference type="PIRSF" id="PIRSF012524">
    <property type="entry name" value="YitL_S1"/>
    <property type="match status" value="1"/>
</dbReference>
<dbReference type="InterPro" id="IPR039566">
    <property type="entry name" value="CvfB_S1_st"/>
</dbReference>
<dbReference type="InterPro" id="IPR040764">
    <property type="entry name" value="CvfB_WH"/>
</dbReference>
<dbReference type="Pfam" id="PF17783">
    <property type="entry name" value="WHD_CvfB"/>
    <property type="match status" value="1"/>
</dbReference>
<gene>
    <name evidence="4" type="ORF">GCM10009114_03340</name>
</gene>
<reference evidence="4 5" key="1">
    <citation type="journal article" date="2019" name="Int. J. Syst. Evol. Microbiol.">
        <title>The Global Catalogue of Microorganisms (GCM) 10K type strain sequencing project: providing services to taxonomists for standard genome sequencing and annotation.</title>
        <authorList>
            <consortium name="The Broad Institute Genomics Platform"/>
            <consortium name="The Broad Institute Genome Sequencing Center for Infectious Disease"/>
            <person name="Wu L."/>
            <person name="Ma J."/>
        </authorList>
    </citation>
    <scope>NUCLEOTIDE SEQUENCE [LARGE SCALE GENOMIC DNA]</scope>
    <source>
        <strain evidence="4 5">JCM 15896</strain>
    </source>
</reference>
<comment type="caution">
    <text evidence="4">The sequence shown here is derived from an EMBL/GenBank/DDBJ whole genome shotgun (WGS) entry which is preliminary data.</text>
</comment>
<evidence type="ECO:0000256" key="1">
    <source>
        <dbReference type="PIRNR" id="PIRNR012524"/>
    </source>
</evidence>
<dbReference type="Gene3D" id="2.40.50.140">
    <property type="entry name" value="Nucleic acid-binding proteins"/>
    <property type="match status" value="1"/>
</dbReference>
<dbReference type="Gene3D" id="1.10.10.10">
    <property type="entry name" value="Winged helix-like DNA-binding domain superfamily/Winged helix DNA-binding domain"/>
    <property type="match status" value="1"/>
</dbReference>
<protein>
    <submittedName>
        <fullName evidence="4">S1-like domain-containing RNA-binding protein</fullName>
    </submittedName>
</protein>
<proteinExistence type="inferred from homology"/>
<dbReference type="RefSeq" id="WP_343855938.1">
    <property type="nucleotide sequence ID" value="NZ_BAAAFD010000001.1"/>
</dbReference>
<evidence type="ECO:0000313" key="4">
    <source>
        <dbReference type="EMBL" id="GAA0852680.1"/>
    </source>
</evidence>
<dbReference type="InterPro" id="IPR014464">
    <property type="entry name" value="CvfB_fam"/>
</dbReference>
<evidence type="ECO:0000259" key="3">
    <source>
        <dbReference type="Pfam" id="PF17783"/>
    </source>
</evidence>
<accession>A0ABN1LD08</accession>
<dbReference type="PANTHER" id="PTHR37296:SF1">
    <property type="entry name" value="CONSERVED VIRULENCE FACTOR B"/>
    <property type="match status" value="1"/>
</dbReference>
<evidence type="ECO:0000313" key="5">
    <source>
        <dbReference type="Proteomes" id="UP001500359"/>
    </source>
</evidence>
<dbReference type="InterPro" id="IPR012340">
    <property type="entry name" value="NA-bd_OB-fold"/>
</dbReference>
<evidence type="ECO:0000259" key="2">
    <source>
        <dbReference type="Pfam" id="PF13509"/>
    </source>
</evidence>
<keyword evidence="5" id="KW-1185">Reference proteome</keyword>
<feature type="domain" description="Conserved virulence factor B first S1" evidence="2">
    <location>
        <begin position="4"/>
        <end position="64"/>
    </location>
</feature>
<feature type="domain" description="Conserved virulence factor B-like winged helix" evidence="3">
    <location>
        <begin position="218"/>
        <end position="275"/>
    </location>
</feature>
<dbReference type="EMBL" id="BAAAFD010000001">
    <property type="protein sequence ID" value="GAA0852680.1"/>
    <property type="molecule type" value="Genomic_DNA"/>
</dbReference>
<organism evidence="4 5">
    <name type="scientific">Aliiglaciecola litoralis</name>
    <dbReference type="NCBI Taxonomy" id="582857"/>
    <lineage>
        <taxon>Bacteria</taxon>
        <taxon>Pseudomonadati</taxon>
        <taxon>Pseudomonadota</taxon>
        <taxon>Gammaproteobacteria</taxon>
        <taxon>Alteromonadales</taxon>
        <taxon>Alteromonadaceae</taxon>
        <taxon>Aliiglaciecola</taxon>
    </lineage>
</organism>
<name>A0ABN1LD08_9ALTE</name>